<accession>A0A194UTM7</accession>
<dbReference type="PANTHER" id="PTHR13182">
    <property type="entry name" value="ZINC FINGER PROTEIN 622"/>
    <property type="match status" value="1"/>
</dbReference>
<feature type="region of interest" description="Disordered" evidence="1">
    <location>
        <begin position="234"/>
        <end position="256"/>
    </location>
</feature>
<dbReference type="InterPro" id="IPR036236">
    <property type="entry name" value="Znf_C2H2_sf"/>
</dbReference>
<evidence type="ECO:0000259" key="2">
    <source>
        <dbReference type="Pfam" id="PF12756"/>
    </source>
</evidence>
<dbReference type="Pfam" id="PF12756">
    <property type="entry name" value="zf-C2H2_2"/>
    <property type="match status" value="1"/>
</dbReference>
<proteinExistence type="predicted"/>
<dbReference type="InterPro" id="IPR040025">
    <property type="entry name" value="Znf622/Rei1/Reh1"/>
</dbReference>
<evidence type="ECO:0000313" key="3">
    <source>
        <dbReference type="EMBL" id="KUI55050.1"/>
    </source>
</evidence>
<dbReference type="SUPFAM" id="SSF57667">
    <property type="entry name" value="beta-beta-alpha zinc fingers"/>
    <property type="match status" value="1"/>
</dbReference>
<sequence>MSQPSIISSASATKFNEQSRISAVFVNPGSNFDDMPGQASPMAGLECLDKKLLNLDLANSDGREYGPDSSDEDEAAPAHFDPTQCLFCNQQSASLTENMGHMQKRHGLIIPCPESLIVDTETLLEYLHLVIFEYAECLYCGSIRTTPQAAQQHMIGKAHCRIDITKENSEFRDFYNLNPKSDSENEEGTAGDSTVDRFVCVDEKTSRLASGKLVSHRRARKPRVHQHVARIDEKDAGGSRMEGETPLVSETSSALTPGSKSKELAVAEKRDMLFNKQLATMRSGDRQALMHLPLSQQRALVAKAKRQQEKWNRDQMAQEIKRQLKANP</sequence>
<feature type="compositionally biased region" description="Basic and acidic residues" evidence="1">
    <location>
        <begin position="234"/>
        <end position="243"/>
    </location>
</feature>
<organism evidence="3 4">
    <name type="scientific">Cytospora mali</name>
    <name type="common">Apple Valsa canker fungus</name>
    <name type="synonym">Valsa mali</name>
    <dbReference type="NCBI Taxonomy" id="578113"/>
    <lineage>
        <taxon>Eukaryota</taxon>
        <taxon>Fungi</taxon>
        <taxon>Dikarya</taxon>
        <taxon>Ascomycota</taxon>
        <taxon>Pezizomycotina</taxon>
        <taxon>Sordariomycetes</taxon>
        <taxon>Sordariomycetidae</taxon>
        <taxon>Diaporthales</taxon>
        <taxon>Cytosporaceae</taxon>
        <taxon>Cytospora</taxon>
    </lineage>
</organism>
<dbReference type="GO" id="GO:0030687">
    <property type="term" value="C:preribosome, large subunit precursor"/>
    <property type="evidence" value="ECO:0007669"/>
    <property type="project" value="TreeGrafter"/>
</dbReference>
<protein>
    <recommendedName>
        <fullName evidence="2">ZN622/Rei1/Reh1 zinc finger C2H2-type domain-containing protein</fullName>
    </recommendedName>
</protein>
<keyword evidence="4" id="KW-1185">Reference proteome</keyword>
<evidence type="ECO:0000313" key="4">
    <source>
        <dbReference type="Proteomes" id="UP000078576"/>
    </source>
</evidence>
<dbReference type="InterPro" id="IPR041661">
    <property type="entry name" value="ZN622/Rei1/Reh1_Znf-C2H2"/>
</dbReference>
<reference evidence="4" key="1">
    <citation type="submission" date="2014-12" db="EMBL/GenBank/DDBJ databases">
        <title>Genome Sequence of Valsa Canker Pathogens Uncovers a Specific Adaption of Colonization on Woody Bark.</title>
        <authorList>
            <person name="Yin Z."/>
            <person name="Liu H."/>
            <person name="Gao X."/>
            <person name="Li Z."/>
            <person name="Song N."/>
            <person name="Ke X."/>
            <person name="Dai Q."/>
            <person name="Wu Y."/>
            <person name="Sun Y."/>
            <person name="Xu J.-R."/>
            <person name="Kang Z.K."/>
            <person name="Wang L."/>
            <person name="Huang L."/>
        </authorList>
    </citation>
    <scope>NUCLEOTIDE SEQUENCE [LARGE SCALE GENOMIC DNA]</scope>
    <source>
        <strain evidence="4">SXYL134</strain>
    </source>
</reference>
<name>A0A194UTM7_CYTMA</name>
<dbReference type="GO" id="GO:0042273">
    <property type="term" value="P:ribosomal large subunit biogenesis"/>
    <property type="evidence" value="ECO:0007669"/>
    <property type="project" value="TreeGrafter"/>
</dbReference>
<feature type="domain" description="ZN622/Rei1/Reh1 zinc finger C2H2-type" evidence="2">
    <location>
        <begin position="84"/>
        <end position="178"/>
    </location>
</feature>
<dbReference type="PANTHER" id="PTHR13182:SF8">
    <property type="entry name" value="CYTOPLASMIC 60S SUBUNIT BIOGENESIS FACTOR ZNF622"/>
    <property type="match status" value="1"/>
</dbReference>
<gene>
    <name evidence="3" type="ORF">VP1G_02415</name>
</gene>
<dbReference type="Proteomes" id="UP000078576">
    <property type="component" value="Unassembled WGS sequence"/>
</dbReference>
<dbReference type="OrthoDB" id="19329at2759"/>
<dbReference type="EMBL" id="KN714677">
    <property type="protein sequence ID" value="KUI55050.1"/>
    <property type="molecule type" value="Genomic_DNA"/>
</dbReference>
<dbReference type="AlphaFoldDB" id="A0A194UTM7"/>
<evidence type="ECO:0000256" key="1">
    <source>
        <dbReference type="SAM" id="MobiDB-lite"/>
    </source>
</evidence>
<dbReference type="STRING" id="694573.A0A194UTM7"/>